<gene>
    <name evidence="1" type="ORF">LCGC14_1695600</name>
</gene>
<comment type="caution">
    <text evidence="1">The sequence shown here is derived from an EMBL/GenBank/DDBJ whole genome shotgun (WGS) entry which is preliminary data.</text>
</comment>
<organism evidence="1">
    <name type="scientific">marine sediment metagenome</name>
    <dbReference type="NCBI Taxonomy" id="412755"/>
    <lineage>
        <taxon>unclassified sequences</taxon>
        <taxon>metagenomes</taxon>
        <taxon>ecological metagenomes</taxon>
    </lineage>
</organism>
<dbReference type="EMBL" id="LAZR01014896">
    <property type="protein sequence ID" value="KKM15486.1"/>
    <property type="molecule type" value="Genomic_DNA"/>
</dbReference>
<dbReference type="AlphaFoldDB" id="A0A0F9HJB5"/>
<protein>
    <submittedName>
        <fullName evidence="1">Uncharacterized protein</fullName>
    </submittedName>
</protein>
<evidence type="ECO:0000313" key="1">
    <source>
        <dbReference type="EMBL" id="KKM15486.1"/>
    </source>
</evidence>
<sequence>MIKSETMPKGELVQRRKTIKAKDLKVGMFLWSDYFDPSKVTRVTHGKYVYFWVVYGLVRVPTFGQWSWEPFENYEKSNEPSRHRRRPEQDIDICEFSWEEQRESSAN</sequence>
<reference evidence="1" key="1">
    <citation type="journal article" date="2015" name="Nature">
        <title>Complex archaea that bridge the gap between prokaryotes and eukaryotes.</title>
        <authorList>
            <person name="Spang A."/>
            <person name="Saw J.H."/>
            <person name="Jorgensen S.L."/>
            <person name="Zaremba-Niedzwiedzka K."/>
            <person name="Martijn J."/>
            <person name="Lind A.E."/>
            <person name="van Eijk R."/>
            <person name="Schleper C."/>
            <person name="Guy L."/>
            <person name="Ettema T.J."/>
        </authorList>
    </citation>
    <scope>NUCLEOTIDE SEQUENCE</scope>
</reference>
<accession>A0A0F9HJB5</accession>
<name>A0A0F9HJB5_9ZZZZ</name>
<proteinExistence type="predicted"/>